<accession>A0ACD3SUC1</accession>
<organism evidence="1 2">
    <name type="scientific">Imbroritus primus</name>
    <dbReference type="NCBI Taxonomy" id="3058603"/>
    <lineage>
        <taxon>Bacteria</taxon>
        <taxon>Pseudomonadati</taxon>
        <taxon>Pseudomonadota</taxon>
        <taxon>Betaproteobacteria</taxon>
        <taxon>Burkholderiales</taxon>
        <taxon>Burkholderiaceae</taxon>
        <taxon>Imbroritus</taxon>
    </lineage>
</organism>
<comment type="caution">
    <text evidence="1">The sequence shown here is derived from an EMBL/GenBank/DDBJ whole genome shotgun (WGS) entry which is preliminary data.</text>
</comment>
<evidence type="ECO:0000313" key="2">
    <source>
        <dbReference type="Proteomes" id="UP000004277"/>
    </source>
</evidence>
<reference evidence="1" key="1">
    <citation type="submission" date="2019-05" db="EMBL/GenBank/DDBJ databases">
        <title>Revised genome assembly of Burkholderiaceae (previously Ralstonia) sp. PBA.</title>
        <authorList>
            <person name="Gan H.M."/>
        </authorList>
    </citation>
    <scope>NUCLEOTIDE SEQUENCE</scope>
    <source>
        <strain evidence="1">PBA</strain>
    </source>
</reference>
<dbReference type="EMBL" id="AKCV02000004">
    <property type="protein sequence ID" value="TMS59782.1"/>
    <property type="molecule type" value="Genomic_DNA"/>
</dbReference>
<sequence length="242" mass="27217">MYTATGRPSKSDALKQHAPLVRRLAGQMLARLPASVELDDLVQAGMMGLLDALGRYEETQGVQFEAYATQRIRGAILDELRSNDWLPRGLRKHARDIEKAIQKATQLAGRAPTEREIAAVLGISLAEYQQHLVELQGSQLLYYEDFDREDADSFIANRSGDVDDTPLAQMIDQDMRSAVIDAIERLPEREKLMMSLYYEQELNLREIGAVMGVSESRVCQLHSQAVARIRARMREREGVTSA</sequence>
<dbReference type="Proteomes" id="UP000004277">
    <property type="component" value="Unassembled WGS sequence"/>
</dbReference>
<proteinExistence type="predicted"/>
<protein>
    <submittedName>
        <fullName evidence="1">RNA polymerase sigma factor FliA</fullName>
    </submittedName>
</protein>
<gene>
    <name evidence="1" type="ORF">MW7_001155</name>
</gene>
<evidence type="ECO:0000313" key="1">
    <source>
        <dbReference type="EMBL" id="TMS59782.1"/>
    </source>
</evidence>
<keyword evidence="2" id="KW-1185">Reference proteome</keyword>
<name>A0ACD3SUC1_9BURK</name>